<dbReference type="AlphaFoldDB" id="A0A7Y0Q6C0"/>
<proteinExistence type="predicted"/>
<evidence type="ECO:0000256" key="11">
    <source>
        <dbReference type="SAM" id="Phobius"/>
    </source>
</evidence>
<dbReference type="GO" id="GO:0005886">
    <property type="term" value="C:plasma membrane"/>
    <property type="evidence" value="ECO:0007669"/>
    <property type="project" value="TreeGrafter"/>
</dbReference>
<dbReference type="PANTHER" id="PTHR45436">
    <property type="entry name" value="SENSOR HISTIDINE KINASE YKOH"/>
    <property type="match status" value="1"/>
</dbReference>
<dbReference type="GO" id="GO:0004673">
    <property type="term" value="F:protein histidine kinase activity"/>
    <property type="evidence" value="ECO:0007669"/>
    <property type="project" value="UniProtKB-EC"/>
</dbReference>
<comment type="caution">
    <text evidence="14">The sequence shown here is derived from an EMBL/GenBank/DDBJ whole genome shotgun (WGS) entry which is preliminary data.</text>
</comment>
<dbReference type="InterPro" id="IPR005467">
    <property type="entry name" value="His_kinase_dom"/>
</dbReference>
<dbReference type="Proteomes" id="UP000568664">
    <property type="component" value="Unassembled WGS sequence"/>
</dbReference>
<evidence type="ECO:0000313" key="15">
    <source>
        <dbReference type="Proteomes" id="UP000568664"/>
    </source>
</evidence>
<keyword evidence="9" id="KW-0902">Two-component regulatory system</keyword>
<evidence type="ECO:0000259" key="13">
    <source>
        <dbReference type="PROSITE" id="PS50885"/>
    </source>
</evidence>
<organism evidence="14 15">
    <name type="scientific">Thalassotalea algicola</name>
    <dbReference type="NCBI Taxonomy" id="2716224"/>
    <lineage>
        <taxon>Bacteria</taxon>
        <taxon>Pseudomonadati</taxon>
        <taxon>Pseudomonadota</taxon>
        <taxon>Gammaproteobacteria</taxon>
        <taxon>Alteromonadales</taxon>
        <taxon>Colwelliaceae</taxon>
        <taxon>Thalassotalea</taxon>
    </lineage>
</organism>
<dbReference type="InterPro" id="IPR050428">
    <property type="entry name" value="TCS_sensor_his_kinase"/>
</dbReference>
<feature type="transmembrane region" description="Helical" evidence="11">
    <location>
        <begin position="176"/>
        <end position="195"/>
    </location>
</feature>
<dbReference type="PROSITE" id="PS50109">
    <property type="entry name" value="HIS_KIN"/>
    <property type="match status" value="1"/>
</dbReference>
<evidence type="ECO:0000313" key="14">
    <source>
        <dbReference type="EMBL" id="NMP31218.1"/>
    </source>
</evidence>
<comment type="catalytic activity">
    <reaction evidence="1">
        <text>ATP + protein L-histidine = ADP + protein N-phospho-L-histidine.</text>
        <dbReference type="EC" id="2.7.13.3"/>
    </reaction>
</comment>
<comment type="subcellular location">
    <subcellularLocation>
        <location evidence="2">Membrane</location>
    </subcellularLocation>
</comment>
<dbReference type="InterPro" id="IPR004358">
    <property type="entry name" value="Sig_transdc_His_kin-like_C"/>
</dbReference>
<dbReference type="InterPro" id="IPR003660">
    <property type="entry name" value="HAMP_dom"/>
</dbReference>
<dbReference type="Pfam" id="PF02518">
    <property type="entry name" value="HATPase_c"/>
    <property type="match status" value="1"/>
</dbReference>
<protein>
    <recommendedName>
        <fullName evidence="3">histidine kinase</fullName>
        <ecNumber evidence="3">2.7.13.3</ecNumber>
    </recommendedName>
</protein>
<evidence type="ECO:0000256" key="9">
    <source>
        <dbReference type="ARBA" id="ARBA00023012"/>
    </source>
</evidence>
<evidence type="ECO:0000256" key="2">
    <source>
        <dbReference type="ARBA" id="ARBA00004370"/>
    </source>
</evidence>
<dbReference type="GO" id="GO:0005524">
    <property type="term" value="F:ATP binding"/>
    <property type="evidence" value="ECO:0007669"/>
    <property type="project" value="UniProtKB-KW"/>
</dbReference>
<keyword evidence="4" id="KW-0597">Phosphoprotein</keyword>
<dbReference type="EC" id="2.7.13.3" evidence="3"/>
<evidence type="ECO:0000256" key="7">
    <source>
        <dbReference type="ARBA" id="ARBA00022777"/>
    </source>
</evidence>
<evidence type="ECO:0000256" key="6">
    <source>
        <dbReference type="ARBA" id="ARBA00022692"/>
    </source>
</evidence>
<reference evidence="14 15" key="1">
    <citation type="submission" date="2020-04" db="EMBL/GenBank/DDBJ databases">
        <title>Thalassotalea sp. M1531, isolated from the surface of marine red alga.</title>
        <authorList>
            <person name="Pang L."/>
            <person name="Lu D.-C."/>
        </authorList>
    </citation>
    <scope>NUCLEOTIDE SEQUENCE [LARGE SCALE GENOMIC DNA]</scope>
    <source>
        <strain evidence="14 15">M1531</strain>
    </source>
</reference>
<dbReference type="PRINTS" id="PR00344">
    <property type="entry name" value="BCTRLSENSOR"/>
</dbReference>
<dbReference type="EMBL" id="JABBXH010000002">
    <property type="protein sequence ID" value="NMP31218.1"/>
    <property type="molecule type" value="Genomic_DNA"/>
</dbReference>
<name>A0A7Y0Q6C0_9GAMM</name>
<feature type="domain" description="Histidine kinase" evidence="12">
    <location>
        <begin position="255"/>
        <end position="449"/>
    </location>
</feature>
<accession>A0A7Y0Q6C0</accession>
<keyword evidence="8 11" id="KW-1133">Transmembrane helix</keyword>
<feature type="domain" description="HAMP" evidence="13">
    <location>
        <begin position="196"/>
        <end position="247"/>
    </location>
</feature>
<dbReference type="InterPro" id="IPR036890">
    <property type="entry name" value="HATPase_C_sf"/>
</dbReference>
<evidence type="ECO:0000256" key="10">
    <source>
        <dbReference type="ARBA" id="ARBA00023136"/>
    </source>
</evidence>
<dbReference type="PROSITE" id="PS50885">
    <property type="entry name" value="HAMP"/>
    <property type="match status" value="1"/>
</dbReference>
<keyword evidence="15" id="KW-1185">Reference proteome</keyword>
<dbReference type="Gene3D" id="1.10.287.130">
    <property type="match status" value="1"/>
</dbReference>
<gene>
    <name evidence="14" type="ORF">HII17_06565</name>
</gene>
<dbReference type="SMART" id="SM00387">
    <property type="entry name" value="HATPase_c"/>
    <property type="match status" value="1"/>
</dbReference>
<dbReference type="Gene3D" id="3.30.565.10">
    <property type="entry name" value="Histidine kinase-like ATPase, C-terminal domain"/>
    <property type="match status" value="1"/>
</dbReference>
<keyword evidence="5" id="KW-0808">Transferase</keyword>
<dbReference type="RefSeq" id="WP_169074548.1">
    <property type="nucleotide sequence ID" value="NZ_JABBXH010000002.1"/>
</dbReference>
<keyword evidence="10 11" id="KW-0472">Membrane</keyword>
<evidence type="ECO:0000256" key="1">
    <source>
        <dbReference type="ARBA" id="ARBA00000085"/>
    </source>
</evidence>
<evidence type="ECO:0000256" key="5">
    <source>
        <dbReference type="ARBA" id="ARBA00022679"/>
    </source>
</evidence>
<keyword evidence="7" id="KW-0418">Kinase</keyword>
<evidence type="ECO:0000256" key="3">
    <source>
        <dbReference type="ARBA" id="ARBA00012438"/>
    </source>
</evidence>
<dbReference type="PANTHER" id="PTHR45436:SF4">
    <property type="entry name" value="SENSOR PROTEIN PHOQ"/>
    <property type="match status" value="1"/>
</dbReference>
<evidence type="ECO:0000256" key="4">
    <source>
        <dbReference type="ARBA" id="ARBA00022553"/>
    </source>
</evidence>
<evidence type="ECO:0000259" key="12">
    <source>
        <dbReference type="PROSITE" id="PS50109"/>
    </source>
</evidence>
<dbReference type="GO" id="GO:0000160">
    <property type="term" value="P:phosphorelay signal transduction system"/>
    <property type="evidence" value="ECO:0007669"/>
    <property type="project" value="UniProtKB-KW"/>
</dbReference>
<dbReference type="InterPro" id="IPR003594">
    <property type="entry name" value="HATPase_dom"/>
</dbReference>
<dbReference type="SUPFAM" id="SSF55874">
    <property type="entry name" value="ATPase domain of HSP90 chaperone/DNA topoisomerase II/histidine kinase"/>
    <property type="match status" value="1"/>
</dbReference>
<sequence length="449" mass="50766">MIKNSLKFRLIFSAVAMLLVLLPAIGFTLNSAFEKHLIAAIENELTAQSYSILADTEYFDGQLVMPTELLDSQFNVIDSGLYALVERQNTEVTNSKTMLWHSPSALNLSLINRTDIFQPPPQGERNFYQVQTNSDYFVSSLSVSYSDKGIEIPITLHIVKNQNTYLSSLNAFRQQLFVWLLLIAMAFVVIQWAWLKWTLKPLNQLSTELRLVEQGDKENVQGNFPDEVKPVIEQLNHLLKNEQAQRLRYRNAMADLAHSLKTPLATIKTSDKVNVEVNNEVDRISNIIEHQLKKAQTAGESAWRLSVDIEPIIEKLVSALTKIYRDKQIIVTKNIVRNCKFRGDEADLMEVLGNILDNAFKAADKNISIQVTNNKKLLEVQIGDDGKGIKEVDRKKILQRGVRADTYQQGHGIGLAIVRDIVDSYKGQLIIERDSQLNGAAFIIKFPAS</sequence>
<keyword evidence="6 11" id="KW-0812">Transmembrane</keyword>
<evidence type="ECO:0000256" key="8">
    <source>
        <dbReference type="ARBA" id="ARBA00022989"/>
    </source>
</evidence>